<dbReference type="SUPFAM" id="SSF52402">
    <property type="entry name" value="Adenine nucleotide alpha hydrolases-like"/>
    <property type="match status" value="1"/>
</dbReference>
<dbReference type="Gene3D" id="3.40.50.620">
    <property type="entry name" value="HUPs"/>
    <property type="match status" value="1"/>
</dbReference>
<accession>A0A830GMP4</accession>
<reference evidence="3" key="1">
    <citation type="journal article" date="2014" name="Int. J. Syst. Evol. Microbiol.">
        <title>Complete genome sequence of Corynebacterium casei LMG S-19264T (=DSM 44701T), isolated from a smear-ripened cheese.</title>
        <authorList>
            <consortium name="US DOE Joint Genome Institute (JGI-PGF)"/>
            <person name="Walter F."/>
            <person name="Albersmeier A."/>
            <person name="Kalinowski J."/>
            <person name="Ruckert C."/>
        </authorList>
    </citation>
    <scope>NUCLEOTIDE SEQUENCE</scope>
    <source>
        <strain evidence="3">JCM 17820</strain>
    </source>
</reference>
<dbReference type="EMBL" id="BMOU01000004">
    <property type="protein sequence ID" value="GGN96189.1"/>
    <property type="molecule type" value="Genomic_DNA"/>
</dbReference>
<name>A0A830GMP4_9EURY</name>
<sequence>MYQVLLPVDASEERATAQVAATTALPYADEEVEAVVLHVFDTKETAEKTTVEQTPAGKTMVEALRDAGVAVETVTTYGAPEEQIVSIAEEYDVDMIILGGRKRSPLGAFVFGSVSQAVILDSERPVAITGSDTPTE</sequence>
<dbReference type="PANTHER" id="PTHR46268">
    <property type="entry name" value="STRESS RESPONSE PROTEIN NHAX"/>
    <property type="match status" value="1"/>
</dbReference>
<feature type="domain" description="UspA" evidence="2">
    <location>
        <begin position="3"/>
        <end position="128"/>
    </location>
</feature>
<evidence type="ECO:0000259" key="2">
    <source>
        <dbReference type="Pfam" id="PF00582"/>
    </source>
</evidence>
<evidence type="ECO:0000313" key="3">
    <source>
        <dbReference type="EMBL" id="GGN96189.1"/>
    </source>
</evidence>
<dbReference type="InterPro" id="IPR014729">
    <property type="entry name" value="Rossmann-like_a/b/a_fold"/>
</dbReference>
<dbReference type="AlphaFoldDB" id="A0A830GMP4"/>
<evidence type="ECO:0000256" key="1">
    <source>
        <dbReference type="ARBA" id="ARBA00008791"/>
    </source>
</evidence>
<dbReference type="InterPro" id="IPR006015">
    <property type="entry name" value="Universal_stress_UspA"/>
</dbReference>
<keyword evidence="4" id="KW-1185">Reference proteome</keyword>
<dbReference type="CDD" id="cd00293">
    <property type="entry name" value="USP-like"/>
    <property type="match status" value="1"/>
</dbReference>
<comment type="similarity">
    <text evidence="1">Belongs to the universal stress protein A family.</text>
</comment>
<dbReference type="Proteomes" id="UP000605784">
    <property type="component" value="Unassembled WGS sequence"/>
</dbReference>
<reference evidence="3" key="2">
    <citation type="submission" date="2020-09" db="EMBL/GenBank/DDBJ databases">
        <authorList>
            <person name="Sun Q."/>
            <person name="Ohkuma M."/>
        </authorList>
    </citation>
    <scope>NUCLEOTIDE SEQUENCE</scope>
    <source>
        <strain evidence="3">JCM 17820</strain>
    </source>
</reference>
<comment type="caution">
    <text evidence="3">The sequence shown here is derived from an EMBL/GenBank/DDBJ whole genome shotgun (WGS) entry which is preliminary data.</text>
</comment>
<proteinExistence type="inferred from homology"/>
<gene>
    <name evidence="3" type="ORF">GCM10009030_24210</name>
</gene>
<dbReference type="InterPro" id="IPR006016">
    <property type="entry name" value="UspA"/>
</dbReference>
<dbReference type="Pfam" id="PF00582">
    <property type="entry name" value="Usp"/>
    <property type="match status" value="1"/>
</dbReference>
<evidence type="ECO:0000313" key="4">
    <source>
        <dbReference type="Proteomes" id="UP000605784"/>
    </source>
</evidence>
<dbReference type="PRINTS" id="PR01438">
    <property type="entry name" value="UNVRSLSTRESS"/>
</dbReference>
<protein>
    <recommendedName>
        <fullName evidence="2">UspA domain-containing protein</fullName>
    </recommendedName>
</protein>
<dbReference type="PANTHER" id="PTHR46268:SF6">
    <property type="entry name" value="UNIVERSAL STRESS PROTEIN UP12"/>
    <property type="match status" value="1"/>
</dbReference>
<organism evidence="3 4">
    <name type="scientific">Haloarcula pellucida</name>
    <dbReference type="NCBI Taxonomy" id="1427151"/>
    <lineage>
        <taxon>Archaea</taxon>
        <taxon>Methanobacteriati</taxon>
        <taxon>Methanobacteriota</taxon>
        <taxon>Stenosarchaea group</taxon>
        <taxon>Halobacteria</taxon>
        <taxon>Halobacteriales</taxon>
        <taxon>Haloarculaceae</taxon>
        <taxon>Haloarcula</taxon>
    </lineage>
</organism>
<dbReference type="RefSeq" id="WP_188997966.1">
    <property type="nucleotide sequence ID" value="NZ_BMOU01000004.1"/>
</dbReference>